<dbReference type="Gene3D" id="3.40.190.290">
    <property type="match status" value="1"/>
</dbReference>
<gene>
    <name evidence="7" type="ORF">ODI_03715</name>
    <name evidence="8" type="ORF">ODI_R0963</name>
</gene>
<feature type="domain" description="HTH lysR-type" evidence="6">
    <location>
        <begin position="1"/>
        <end position="58"/>
    </location>
</feature>
<evidence type="ECO:0000313" key="8">
    <source>
        <dbReference type="EMBL" id="SOE47649.1"/>
    </source>
</evidence>
<dbReference type="FunFam" id="1.10.10.10:FF:000001">
    <property type="entry name" value="LysR family transcriptional regulator"/>
    <property type="match status" value="1"/>
</dbReference>
<evidence type="ECO:0000256" key="3">
    <source>
        <dbReference type="ARBA" id="ARBA00023125"/>
    </source>
</evidence>
<organism evidence="7 9">
    <name type="scientific">Orrella dioscoreae</name>
    <dbReference type="NCBI Taxonomy" id="1851544"/>
    <lineage>
        <taxon>Bacteria</taxon>
        <taxon>Pseudomonadati</taxon>
        <taxon>Pseudomonadota</taxon>
        <taxon>Betaproteobacteria</taxon>
        <taxon>Burkholderiales</taxon>
        <taxon>Alcaligenaceae</taxon>
        <taxon>Orrella</taxon>
    </lineage>
</organism>
<sequence length="302" mass="32697">MTLAQLRYFLAIVRAGSMSAAAELVHVAQPALSQQIRQLEGELGQALFRRHARGIRLTDAGLRFQERAFGILRQVDALRDEFISTRAEPVGQVTLGMATAVNTAFLLPICLAVRQRHPGITLRLVESMSGFLMEWAEQGRVDLALAYEAASAPGLDAQRLGRESLFLIAAPDWRAPVKRRLGLADLARIPMVLPGFPHSLRILLDRSFAQRGLRLNVTAEVDSTLGMKQLVAAGVGCSILSRHSVAEEVGRGELAALPIARPGVSRSIDLLTGVQRRSDPAVQAVRAVVEEVVRAGLAPQEG</sequence>
<dbReference type="Pfam" id="PF00126">
    <property type="entry name" value="HTH_1"/>
    <property type="match status" value="1"/>
</dbReference>
<protein>
    <submittedName>
        <fullName evidence="7">Nitrogen assimilation regulatory protein Nac</fullName>
    </submittedName>
</protein>
<proteinExistence type="inferred from homology"/>
<dbReference type="Pfam" id="PF03466">
    <property type="entry name" value="LysR_substrate"/>
    <property type="match status" value="1"/>
</dbReference>
<dbReference type="Gene3D" id="1.10.10.10">
    <property type="entry name" value="Winged helix-like DNA-binding domain superfamily/Winged helix DNA-binding domain"/>
    <property type="match status" value="1"/>
</dbReference>
<dbReference type="GO" id="GO:2000142">
    <property type="term" value="P:regulation of DNA-templated transcription initiation"/>
    <property type="evidence" value="ECO:0007669"/>
    <property type="project" value="TreeGrafter"/>
</dbReference>
<keyword evidence="2" id="KW-0805">Transcription regulation</keyword>
<evidence type="ECO:0000256" key="5">
    <source>
        <dbReference type="ARBA" id="ARBA00023163"/>
    </source>
</evidence>
<evidence type="ECO:0000256" key="1">
    <source>
        <dbReference type="ARBA" id="ARBA00009437"/>
    </source>
</evidence>
<evidence type="ECO:0000256" key="2">
    <source>
        <dbReference type="ARBA" id="ARBA00023015"/>
    </source>
</evidence>
<dbReference type="PRINTS" id="PR00039">
    <property type="entry name" value="HTHLYSR"/>
</dbReference>
<dbReference type="AlphaFoldDB" id="A0A1C3JX13"/>
<dbReference type="GO" id="GO:0003700">
    <property type="term" value="F:DNA-binding transcription factor activity"/>
    <property type="evidence" value="ECO:0007669"/>
    <property type="project" value="InterPro"/>
</dbReference>
<keyword evidence="5" id="KW-0804">Transcription</keyword>
<dbReference type="InterPro" id="IPR036390">
    <property type="entry name" value="WH_DNA-bd_sf"/>
</dbReference>
<name>A0A1C3JX13_9BURK</name>
<keyword evidence="9" id="KW-1185">Reference proteome</keyword>
<dbReference type="EMBL" id="FLRC01000002">
    <property type="protein sequence ID" value="SBT23687.1"/>
    <property type="molecule type" value="Genomic_DNA"/>
</dbReference>
<evidence type="ECO:0000256" key="4">
    <source>
        <dbReference type="ARBA" id="ARBA00023159"/>
    </source>
</evidence>
<dbReference type="EMBL" id="LT907988">
    <property type="protein sequence ID" value="SOE47649.1"/>
    <property type="molecule type" value="Genomic_DNA"/>
</dbReference>
<dbReference type="GO" id="GO:0003677">
    <property type="term" value="F:DNA binding"/>
    <property type="evidence" value="ECO:0007669"/>
    <property type="project" value="UniProtKB-KW"/>
</dbReference>
<keyword evidence="4" id="KW-0010">Activator</keyword>
<dbReference type="SUPFAM" id="SSF53850">
    <property type="entry name" value="Periplasmic binding protein-like II"/>
    <property type="match status" value="1"/>
</dbReference>
<keyword evidence="3" id="KW-0238">DNA-binding</keyword>
<dbReference type="Proteomes" id="UP000078558">
    <property type="component" value="Chromosome I"/>
</dbReference>
<dbReference type="KEGG" id="odi:ODI_R0963"/>
<reference evidence="7 9" key="1">
    <citation type="submission" date="2016-06" db="EMBL/GenBank/DDBJ databases">
        <authorList>
            <person name="Kjaerup R.B."/>
            <person name="Dalgaard T.S."/>
            <person name="Juul-Madsen H.R."/>
        </authorList>
    </citation>
    <scope>NUCLEOTIDE SEQUENCE [LARGE SCALE GENOMIC DNA]</scope>
    <source>
        <strain evidence="7">Orrdi1</strain>
    </source>
</reference>
<dbReference type="InterPro" id="IPR000847">
    <property type="entry name" value="LysR_HTH_N"/>
</dbReference>
<dbReference type="RefSeq" id="WP_067749033.1">
    <property type="nucleotide sequence ID" value="NZ_LT907988.1"/>
</dbReference>
<reference evidence="8 9" key="2">
    <citation type="submission" date="2017-08" db="EMBL/GenBank/DDBJ databases">
        <authorList>
            <person name="de Groot N.N."/>
        </authorList>
    </citation>
    <scope>NUCLEOTIDE SEQUENCE [LARGE SCALE GENOMIC DNA]</scope>
    <source>
        <strain evidence="8">Orrdi1</strain>
    </source>
</reference>
<dbReference type="PROSITE" id="PS50931">
    <property type="entry name" value="HTH_LYSR"/>
    <property type="match status" value="1"/>
</dbReference>
<evidence type="ECO:0000259" key="6">
    <source>
        <dbReference type="PROSITE" id="PS50931"/>
    </source>
</evidence>
<dbReference type="InterPro" id="IPR005119">
    <property type="entry name" value="LysR_subst-bd"/>
</dbReference>
<dbReference type="SUPFAM" id="SSF46785">
    <property type="entry name" value="Winged helix' DNA-binding domain"/>
    <property type="match status" value="1"/>
</dbReference>
<evidence type="ECO:0000313" key="9">
    <source>
        <dbReference type="Proteomes" id="UP000078558"/>
    </source>
</evidence>
<accession>A0A1C3JX13</accession>
<dbReference type="InterPro" id="IPR036388">
    <property type="entry name" value="WH-like_DNA-bd_sf"/>
</dbReference>
<dbReference type="PANTHER" id="PTHR30293">
    <property type="entry name" value="TRANSCRIPTIONAL REGULATORY PROTEIN NAC-RELATED"/>
    <property type="match status" value="1"/>
</dbReference>
<evidence type="ECO:0000313" key="7">
    <source>
        <dbReference type="EMBL" id="SBT23687.1"/>
    </source>
</evidence>
<dbReference type="STRING" id="1851544.ODI_03715"/>
<comment type="similarity">
    <text evidence="1">Belongs to the LysR transcriptional regulatory family.</text>
</comment>
<dbReference type="PANTHER" id="PTHR30293:SF0">
    <property type="entry name" value="NITROGEN ASSIMILATION REGULATORY PROTEIN NAC"/>
    <property type="match status" value="1"/>
</dbReference>